<evidence type="ECO:0000313" key="1">
    <source>
        <dbReference type="EMBL" id="QSB16424.1"/>
    </source>
</evidence>
<dbReference type="RefSeq" id="WP_239678638.1">
    <property type="nucleotide sequence ID" value="NZ_CP070499.1"/>
</dbReference>
<proteinExistence type="predicted"/>
<dbReference type="Proteomes" id="UP000662857">
    <property type="component" value="Chromosome"/>
</dbReference>
<dbReference type="EMBL" id="CP070499">
    <property type="protein sequence ID" value="QSB16424.1"/>
    <property type="molecule type" value="Genomic_DNA"/>
</dbReference>
<protein>
    <submittedName>
        <fullName evidence="1">Uncharacterized protein</fullName>
    </submittedName>
</protein>
<name>A0A895YEY9_9ACTN</name>
<accession>A0A895YEY9</accession>
<reference evidence="1" key="1">
    <citation type="submission" date="2021-02" db="EMBL/GenBank/DDBJ databases">
        <title>Natrosporangium hydrolyticum gen. nov., sp. nov, a haloalkaliphilic actinobacterium from a soda solonchak soil.</title>
        <authorList>
            <person name="Sorokin D.Y."/>
            <person name="Khijniak T.V."/>
            <person name="Zakharycheva A.P."/>
            <person name="Boueva O.V."/>
            <person name="Ariskina E.V."/>
            <person name="Hahnke R.L."/>
            <person name="Bunk B."/>
            <person name="Sproer C."/>
            <person name="Schumann P."/>
            <person name="Evtushenko L.I."/>
            <person name="Kublanov I.V."/>
        </authorList>
    </citation>
    <scope>NUCLEOTIDE SEQUENCE</scope>
    <source>
        <strain evidence="1">DSM 106523</strain>
    </source>
</reference>
<evidence type="ECO:0000313" key="2">
    <source>
        <dbReference type="Proteomes" id="UP000662857"/>
    </source>
</evidence>
<organism evidence="1 2">
    <name type="scientific">Natronosporangium hydrolyticum</name>
    <dbReference type="NCBI Taxonomy" id="2811111"/>
    <lineage>
        <taxon>Bacteria</taxon>
        <taxon>Bacillati</taxon>
        <taxon>Actinomycetota</taxon>
        <taxon>Actinomycetes</taxon>
        <taxon>Micromonosporales</taxon>
        <taxon>Micromonosporaceae</taxon>
        <taxon>Natronosporangium</taxon>
    </lineage>
</organism>
<sequence length="220" mass="24313">MSLIAGLVAGLLSACSGDGPASDAAASPSASSWGPELSYEEAFEQIPTEGAVELPLVWRLPEVDDANLADALRVSRLTMALDHYRASMFDPTEYSHLYRYVMTERMVDVRFPDGPHTGLRNDPPRSGPVWIWVLEVVGVSQLQAQVSYCVDYGWSGRPGVDTLPRVSRAGLESHELVREEAADGEFRWLVGWIRHQDAALGPEYRDECDAWANHTPDDLD</sequence>
<gene>
    <name evidence="1" type="ORF">JQS43_09150</name>
</gene>
<keyword evidence="2" id="KW-1185">Reference proteome</keyword>
<dbReference type="KEGG" id="nhy:JQS43_09150"/>
<dbReference type="AlphaFoldDB" id="A0A895YEY9"/>